<reference evidence="2" key="1">
    <citation type="journal article" date="2019" name="Int. J. Syst. Evol. Microbiol.">
        <title>The Global Catalogue of Microorganisms (GCM) 10K type strain sequencing project: providing services to taxonomists for standard genome sequencing and annotation.</title>
        <authorList>
            <consortium name="The Broad Institute Genomics Platform"/>
            <consortium name="The Broad Institute Genome Sequencing Center for Infectious Disease"/>
            <person name="Wu L."/>
            <person name="Ma J."/>
        </authorList>
    </citation>
    <scope>NUCLEOTIDE SEQUENCE [LARGE SCALE GENOMIC DNA]</scope>
    <source>
        <strain evidence="2">JCM 18204</strain>
    </source>
</reference>
<evidence type="ECO:0000313" key="1">
    <source>
        <dbReference type="EMBL" id="GAA4796973.1"/>
    </source>
</evidence>
<accession>A0ABP9BNC6</accession>
<comment type="caution">
    <text evidence="1">The sequence shown here is derived from an EMBL/GenBank/DDBJ whole genome shotgun (WGS) entry which is preliminary data.</text>
</comment>
<sequence>MVVRVMASLSVAELFALLGSVTVAGGVIVALLTAFCDHASGLATSARQNTMIAATERRVVPAMRVELAST</sequence>
<gene>
    <name evidence="1" type="ORF">GCM10023307_23520</name>
</gene>
<keyword evidence="2" id="KW-1185">Reference proteome</keyword>
<dbReference type="EMBL" id="BAABJE010000012">
    <property type="protein sequence ID" value="GAA4796973.1"/>
    <property type="molecule type" value="Genomic_DNA"/>
</dbReference>
<protein>
    <submittedName>
        <fullName evidence="1">Uncharacterized protein</fullName>
    </submittedName>
</protein>
<organism evidence="1 2">
    <name type="scientific">Lysobacter hankyongensis</name>
    <dbReference type="NCBI Taxonomy" id="1176535"/>
    <lineage>
        <taxon>Bacteria</taxon>
        <taxon>Pseudomonadati</taxon>
        <taxon>Pseudomonadota</taxon>
        <taxon>Gammaproteobacteria</taxon>
        <taxon>Lysobacterales</taxon>
        <taxon>Lysobacteraceae</taxon>
        <taxon>Lysobacter</taxon>
    </lineage>
</organism>
<evidence type="ECO:0000313" key="2">
    <source>
        <dbReference type="Proteomes" id="UP001499959"/>
    </source>
</evidence>
<proteinExistence type="predicted"/>
<name>A0ABP9BNC6_9GAMM</name>
<dbReference type="Proteomes" id="UP001499959">
    <property type="component" value="Unassembled WGS sequence"/>
</dbReference>